<evidence type="ECO:0000256" key="11">
    <source>
        <dbReference type="PIRSR" id="PIRSR004803-2"/>
    </source>
</evidence>
<keyword evidence="1 9" id="KW-0963">Cytoplasm</keyword>
<comment type="caution">
    <text evidence="14">The sequence shown here is derived from an EMBL/GenBank/DDBJ whole genome shotgun (WGS) entry which is preliminary data.</text>
</comment>
<protein>
    <recommendedName>
        <fullName evidence="9">Ribonuclease J</fullName>
        <shortName evidence="9">RNase J</shortName>
        <ecNumber evidence="9">3.1.-.-</ecNumber>
    </recommendedName>
</protein>
<dbReference type="Gene3D" id="3.60.15.10">
    <property type="entry name" value="Ribonuclease Z/Hydroxyacylglutathione hydrolase-like"/>
    <property type="match status" value="1"/>
</dbReference>
<dbReference type="Gene3D" id="3.40.50.10710">
    <property type="entry name" value="Metallo-hydrolase/oxidoreductase"/>
    <property type="match status" value="1"/>
</dbReference>
<dbReference type="SUPFAM" id="SSF56281">
    <property type="entry name" value="Metallo-hydrolase/oxidoreductase"/>
    <property type="match status" value="1"/>
</dbReference>
<dbReference type="GO" id="GO:0006364">
    <property type="term" value="P:rRNA processing"/>
    <property type="evidence" value="ECO:0007669"/>
    <property type="project" value="UniProtKB-UniRule"/>
</dbReference>
<comment type="subunit">
    <text evidence="9">Homodimer, may be a subunit of the RNA degradosome.</text>
</comment>
<feature type="domain" description="Metallo-beta-lactamase" evidence="13">
    <location>
        <begin position="14"/>
        <end position="218"/>
    </location>
</feature>
<evidence type="ECO:0000256" key="12">
    <source>
        <dbReference type="PIRSR" id="PIRSR004803-3"/>
    </source>
</evidence>
<dbReference type="InterPro" id="IPR001279">
    <property type="entry name" value="Metallo-B-lactamas"/>
</dbReference>
<evidence type="ECO:0000256" key="1">
    <source>
        <dbReference type="ARBA" id="ARBA00022490"/>
    </source>
</evidence>
<evidence type="ECO:0000259" key="13">
    <source>
        <dbReference type="SMART" id="SM00849"/>
    </source>
</evidence>
<evidence type="ECO:0000256" key="3">
    <source>
        <dbReference type="ARBA" id="ARBA00022723"/>
    </source>
</evidence>
<dbReference type="Pfam" id="PF17770">
    <property type="entry name" value="RNase_J_C"/>
    <property type="match status" value="1"/>
</dbReference>
<evidence type="ECO:0000256" key="5">
    <source>
        <dbReference type="ARBA" id="ARBA00022801"/>
    </source>
</evidence>
<feature type="binding site" evidence="12">
    <location>
        <position position="144"/>
    </location>
    <ligand>
        <name>Zn(2+)</name>
        <dbReference type="ChEBI" id="CHEBI:29105"/>
        <label>1</label>
        <note>catalytic</note>
    </ligand>
</feature>
<sequence>MLRVVPLGGFEEVGRNMMILEYVPPGKQEADRLIIDMGLRFPEEDTPGIDFIIPNASYLKGKERTIRGIFITHGHYDHMGAIPYLAGPLRNPPIFATPLARGMILKRQEDFPHTPKLEIHTIDKRDRRPIRLGPFSVEPFHVNHNIPDSIGLAIGTPLGTVVHSCDFKFDFKPIGDEPADLQRIAEIGSRGILALLSDSTGVEHAGHSISESVIFENLDPIFREAPGRVIMSTFASLIGRQQQAFLLAEKYGRKVALEGYSMKANVEIAQGLGYLKIPKGMMMPIEDAERLDPKRTVILCTGAQGESNAALMRIANREHRVIRIREDDTMIFSSSIVPGNERSVQYLKDALARQGARIFHYKTLDIHASGHAYAEDLKLMLSLVKPKFLIPIHGQYSMLKAHAELGQSMGIPREYTAVGYNGAIIEFNRERIQVRDEQIQAQYVFVDGLGVGDVREVVLRDRQMMAQDGMFVIVAIVDRREGRVRGEPDVISRGFVYLRESGPLLAEARKRVKMLVEQSGKMKPVNWTYVRDNIREDLGKFFFQKTQRRPMVLPVIIEV</sequence>
<comment type="cofactor">
    <cofactor evidence="12">
        <name>Ca(2+)</name>
        <dbReference type="ChEBI" id="CHEBI:29108"/>
    </cofactor>
    <text evidence="12">Binds 1 Ca(2+) cation per subunit. Seen in 1 crystal structure, it is not clear if it is physiologically important.</text>
</comment>
<keyword evidence="6 12" id="KW-0862">Zinc</keyword>
<feature type="binding site" evidence="12">
    <location>
        <position position="75"/>
    </location>
    <ligand>
        <name>Zn(2+)</name>
        <dbReference type="ChEBI" id="CHEBI:29105"/>
        <label>1</label>
        <note>catalytic</note>
    </ligand>
</feature>
<evidence type="ECO:0000256" key="6">
    <source>
        <dbReference type="ARBA" id="ARBA00022833"/>
    </source>
</evidence>
<dbReference type="Pfam" id="PF22505">
    <property type="entry name" value="RNase_J_b_CASP"/>
    <property type="match status" value="1"/>
</dbReference>
<dbReference type="AlphaFoldDB" id="A0A1G2PJA2"/>
<dbReference type="PANTHER" id="PTHR43694:SF1">
    <property type="entry name" value="RIBONUCLEASE J"/>
    <property type="match status" value="1"/>
</dbReference>
<reference evidence="14 15" key="1">
    <citation type="journal article" date="2016" name="Nat. Commun.">
        <title>Thousands of microbial genomes shed light on interconnected biogeochemical processes in an aquifer system.</title>
        <authorList>
            <person name="Anantharaman K."/>
            <person name="Brown C.T."/>
            <person name="Hug L.A."/>
            <person name="Sharon I."/>
            <person name="Castelle C.J."/>
            <person name="Probst A.J."/>
            <person name="Thomas B.C."/>
            <person name="Singh A."/>
            <person name="Wilkins M.J."/>
            <person name="Karaoz U."/>
            <person name="Brodie E.L."/>
            <person name="Williams K.H."/>
            <person name="Hubbard S.S."/>
            <person name="Banfield J.F."/>
        </authorList>
    </citation>
    <scope>NUCLEOTIDE SEQUENCE [LARGE SCALE GENOMIC DNA]</scope>
    <source>
        <strain evidence="15">RIFCSPHIGHO2_01_FULL_58_15</strain>
    </source>
</reference>
<name>A0A1G2PJA2_TERXR</name>
<dbReference type="Proteomes" id="UP000178690">
    <property type="component" value="Unassembled WGS sequence"/>
</dbReference>
<feature type="binding site" evidence="12">
    <location>
        <position position="447"/>
    </location>
    <ligand>
        <name>Ca(2+)</name>
        <dbReference type="ChEBI" id="CHEBI:29108"/>
    </ligand>
</feature>
<feature type="binding site" evidence="12">
    <location>
        <position position="50"/>
    </location>
    <ligand>
        <name>Ca(2+)</name>
        <dbReference type="ChEBI" id="CHEBI:29108"/>
    </ligand>
</feature>
<feature type="binding site" evidence="12">
    <location>
        <position position="73"/>
    </location>
    <ligand>
        <name>Zn(2+)</name>
        <dbReference type="ChEBI" id="CHEBI:29105"/>
        <label>1</label>
        <note>catalytic</note>
    </ligand>
</feature>
<feature type="binding site" evidence="12">
    <location>
        <position position="166"/>
    </location>
    <ligand>
        <name>Zn(2+)</name>
        <dbReference type="ChEBI" id="CHEBI:29105"/>
        <label>1</label>
        <note>catalytic</note>
    </ligand>
</feature>
<feature type="binding site" evidence="12">
    <location>
        <position position="393"/>
    </location>
    <ligand>
        <name>Zn(2+)</name>
        <dbReference type="ChEBI" id="CHEBI:29105"/>
        <label>1</label>
        <note>catalytic</note>
    </ligand>
</feature>
<gene>
    <name evidence="9" type="primary">rnj</name>
    <name evidence="14" type="ORF">A2682_02800</name>
</gene>
<evidence type="ECO:0000256" key="8">
    <source>
        <dbReference type="ARBA" id="ARBA00022884"/>
    </source>
</evidence>
<dbReference type="GO" id="GO:0008270">
    <property type="term" value="F:zinc ion binding"/>
    <property type="evidence" value="ECO:0007669"/>
    <property type="project" value="InterPro"/>
</dbReference>
<comment type="similarity">
    <text evidence="9">Belongs to the metallo-beta-lactamase superfamily. RNA-metabolizing metallo-beta-lactamase-like family. Bacterial RNase J subfamily.</text>
</comment>
<dbReference type="InterPro" id="IPR004613">
    <property type="entry name" value="RNase_J"/>
</dbReference>
<feature type="active site" description="Proton acceptor" evidence="10">
    <location>
        <position position="371"/>
    </location>
</feature>
<evidence type="ECO:0000256" key="4">
    <source>
        <dbReference type="ARBA" id="ARBA00022759"/>
    </source>
</evidence>
<feature type="binding site" evidence="12">
    <location>
        <position position="77"/>
    </location>
    <ligand>
        <name>Zn(2+)</name>
        <dbReference type="ChEBI" id="CHEBI:29105"/>
        <label>1</label>
        <note>catalytic</note>
    </ligand>
</feature>
<feature type="active site" description="Proton donor" evidence="10">
    <location>
        <position position="198"/>
    </location>
</feature>
<feature type="binding site" evidence="12">
    <location>
        <position position="78"/>
    </location>
    <ligand>
        <name>Zn(2+)</name>
        <dbReference type="ChEBI" id="CHEBI:29105"/>
        <label>2</label>
        <note>catalytic</note>
    </ligand>
</feature>
<proteinExistence type="inferred from homology"/>
<keyword evidence="5 9" id="KW-0378">Hydrolase</keyword>
<keyword evidence="4 9" id="KW-0255">Endonuclease</keyword>
<comment type="subcellular location">
    <subcellularLocation>
        <location evidence="9">Cytoplasm</location>
    </subcellularLocation>
</comment>
<dbReference type="Pfam" id="PF07521">
    <property type="entry name" value="RMMBL"/>
    <property type="match status" value="1"/>
</dbReference>
<dbReference type="HAMAP" id="MF_01491">
    <property type="entry name" value="RNase_J_bact"/>
    <property type="match status" value="1"/>
</dbReference>
<dbReference type="PIRSF" id="PIRSF004803">
    <property type="entry name" value="RnjA"/>
    <property type="match status" value="1"/>
</dbReference>
<feature type="binding site" evidence="12">
    <location>
        <position position="48"/>
    </location>
    <ligand>
        <name>Ca(2+)</name>
        <dbReference type="ChEBI" id="CHEBI:29108"/>
    </ligand>
</feature>
<dbReference type="InterPro" id="IPR042173">
    <property type="entry name" value="RNase_J_2"/>
</dbReference>
<dbReference type="SMART" id="SM00849">
    <property type="entry name" value="Lactamase_B"/>
    <property type="match status" value="1"/>
</dbReference>
<dbReference type="InterPro" id="IPR041636">
    <property type="entry name" value="RNase_J_C"/>
</dbReference>
<evidence type="ECO:0000256" key="7">
    <source>
        <dbReference type="ARBA" id="ARBA00022839"/>
    </source>
</evidence>
<evidence type="ECO:0000256" key="10">
    <source>
        <dbReference type="PIRSR" id="PIRSR004803-1"/>
    </source>
</evidence>
<dbReference type="InterPro" id="IPR011108">
    <property type="entry name" value="RMMBL"/>
</dbReference>
<keyword evidence="7 9" id="KW-0269">Exonuclease</keyword>
<dbReference type="GO" id="GO:0004521">
    <property type="term" value="F:RNA endonuclease activity"/>
    <property type="evidence" value="ECO:0007669"/>
    <property type="project" value="UniProtKB-UniRule"/>
</dbReference>
<dbReference type="InterPro" id="IPR055132">
    <property type="entry name" value="RNase_J_b_CASP"/>
</dbReference>
<dbReference type="GO" id="GO:0004534">
    <property type="term" value="F:5'-3' RNA exonuclease activity"/>
    <property type="evidence" value="ECO:0007669"/>
    <property type="project" value="UniProtKB-UniRule"/>
</dbReference>
<organism evidence="14 15">
    <name type="scientific">Terrybacteria sp. (strain RIFCSPHIGHO2_01_FULL_58_15)</name>
    <dbReference type="NCBI Taxonomy" id="1802363"/>
    <lineage>
        <taxon>Bacteria</taxon>
        <taxon>Candidatus Terryibacteriota</taxon>
    </lineage>
</organism>
<dbReference type="EMBL" id="MHST01000021">
    <property type="protein sequence ID" value="OHA48386.1"/>
    <property type="molecule type" value="Genomic_DNA"/>
</dbReference>
<dbReference type="InterPro" id="IPR036866">
    <property type="entry name" value="RibonucZ/Hydroxyglut_hydro"/>
</dbReference>
<evidence type="ECO:0000256" key="2">
    <source>
        <dbReference type="ARBA" id="ARBA00022722"/>
    </source>
</evidence>
<evidence type="ECO:0000256" key="9">
    <source>
        <dbReference type="HAMAP-Rule" id="MF_01491"/>
    </source>
</evidence>
<comment type="cofactor">
    <cofactor evidence="12">
        <name>Zn(2+)</name>
        <dbReference type="ChEBI" id="CHEBI:29105"/>
    </cofactor>
    <text evidence="12">Binds 2 Zn(2+) ions per subunit. It is not clear if Zn(2+) or Mg(2+) is physiologically important.</text>
</comment>
<dbReference type="EC" id="3.1.-.-" evidence="9"/>
<dbReference type="GO" id="GO:0005737">
    <property type="term" value="C:cytoplasm"/>
    <property type="evidence" value="ECO:0007669"/>
    <property type="project" value="UniProtKB-SubCell"/>
</dbReference>
<dbReference type="Pfam" id="PF12706">
    <property type="entry name" value="Lactamase_B_2"/>
    <property type="match status" value="1"/>
</dbReference>
<dbReference type="STRING" id="1802363.A2682_02800"/>
<keyword evidence="3 12" id="KW-0479">Metal-binding</keyword>
<dbReference type="Gene3D" id="3.10.20.580">
    <property type="match status" value="1"/>
</dbReference>
<evidence type="ECO:0000313" key="15">
    <source>
        <dbReference type="Proteomes" id="UP000178690"/>
    </source>
</evidence>
<dbReference type="PANTHER" id="PTHR43694">
    <property type="entry name" value="RIBONUCLEASE J"/>
    <property type="match status" value="1"/>
</dbReference>
<dbReference type="CDD" id="cd07714">
    <property type="entry name" value="RNaseJ_MBL-fold"/>
    <property type="match status" value="1"/>
</dbReference>
<evidence type="ECO:0000313" key="14">
    <source>
        <dbReference type="EMBL" id="OHA48386.1"/>
    </source>
</evidence>
<keyword evidence="12" id="KW-0106">Calcium</keyword>
<dbReference type="InterPro" id="IPR030854">
    <property type="entry name" value="RNase_J_bac"/>
</dbReference>
<keyword evidence="9" id="KW-0698">rRNA processing</keyword>
<dbReference type="GO" id="GO:0003723">
    <property type="term" value="F:RNA binding"/>
    <property type="evidence" value="ECO:0007669"/>
    <property type="project" value="UniProtKB-UniRule"/>
</dbReference>
<comment type="function">
    <text evidence="9">An RNase that has 5'-3' exonuclease and possibly endonuclease activity. Involved in maturation of rRNA and in some organisms also mRNA maturation and/or decay.</text>
</comment>
<accession>A0A1G2PJA2</accession>
<dbReference type="NCBIfam" id="TIGR00649">
    <property type="entry name" value="MG423"/>
    <property type="match status" value="1"/>
</dbReference>
<keyword evidence="2 9" id="KW-0540">Nuclease</keyword>
<feature type="binding site" evidence="9 11">
    <location>
        <begin position="367"/>
        <end position="371"/>
    </location>
    <ligand>
        <name>substrate</name>
    </ligand>
</feature>
<keyword evidence="8 9" id="KW-0694">RNA-binding</keyword>